<dbReference type="InterPro" id="IPR001544">
    <property type="entry name" value="Aminotrans_IV"/>
</dbReference>
<evidence type="ECO:0000256" key="14">
    <source>
        <dbReference type="ARBA" id="ARBA00048212"/>
    </source>
</evidence>
<reference evidence="20 21" key="1">
    <citation type="submission" date="2019-03" db="EMBL/GenBank/DDBJ databases">
        <title>Genomic Encyclopedia of Type Strains, Phase IV (KMG-IV): sequencing the most valuable type-strain genomes for metagenomic binning, comparative biology and taxonomic classification.</title>
        <authorList>
            <person name="Goeker M."/>
        </authorList>
    </citation>
    <scope>NUCLEOTIDE SEQUENCE [LARGE SCALE GENOMIC DNA]</scope>
    <source>
        <strain evidence="20 21">DSM 18577</strain>
    </source>
</reference>
<comment type="pathway">
    <text evidence="5 19">Amino-acid biosynthesis; L-leucine biosynthesis; L-leucine from 3-methyl-2-oxobutanoate: step 4/4.</text>
</comment>
<proteinExistence type="inferred from homology"/>
<dbReference type="Gene3D" id="3.30.470.10">
    <property type="match status" value="1"/>
</dbReference>
<dbReference type="InterPro" id="IPR050571">
    <property type="entry name" value="Class-IV_PLP-Dep_Aminotrnsfr"/>
</dbReference>
<evidence type="ECO:0000256" key="13">
    <source>
        <dbReference type="ARBA" id="ARBA00023304"/>
    </source>
</evidence>
<evidence type="ECO:0000256" key="4">
    <source>
        <dbReference type="ARBA" id="ARBA00004931"/>
    </source>
</evidence>
<comment type="catalytic activity">
    <reaction evidence="15 19">
        <text>L-isoleucine + 2-oxoglutarate = (S)-3-methyl-2-oxopentanoate + L-glutamate</text>
        <dbReference type="Rhea" id="RHEA:24801"/>
        <dbReference type="ChEBI" id="CHEBI:16810"/>
        <dbReference type="ChEBI" id="CHEBI:29985"/>
        <dbReference type="ChEBI" id="CHEBI:35146"/>
        <dbReference type="ChEBI" id="CHEBI:58045"/>
        <dbReference type="EC" id="2.6.1.42"/>
    </reaction>
</comment>
<dbReference type="InterPro" id="IPR043132">
    <property type="entry name" value="BCAT-like_C"/>
</dbReference>
<keyword evidence="11 19" id="KW-0808">Transferase</keyword>
<evidence type="ECO:0000256" key="8">
    <source>
        <dbReference type="ARBA" id="ARBA00018179"/>
    </source>
</evidence>
<evidence type="ECO:0000256" key="18">
    <source>
        <dbReference type="RuleBase" id="RU004516"/>
    </source>
</evidence>
<dbReference type="GO" id="GO:0005829">
    <property type="term" value="C:cytosol"/>
    <property type="evidence" value="ECO:0007669"/>
    <property type="project" value="TreeGrafter"/>
</dbReference>
<dbReference type="PROSITE" id="PS00770">
    <property type="entry name" value="AA_TRANSFER_CLASS_4"/>
    <property type="match status" value="1"/>
</dbReference>
<dbReference type="PANTHER" id="PTHR42743:SF11">
    <property type="entry name" value="AMINODEOXYCHORISMATE LYASE"/>
    <property type="match status" value="1"/>
</dbReference>
<keyword evidence="21" id="KW-1185">Reference proteome</keyword>
<dbReference type="InterPro" id="IPR018300">
    <property type="entry name" value="Aminotrans_IV_CS"/>
</dbReference>
<evidence type="ECO:0000256" key="7">
    <source>
        <dbReference type="ARBA" id="ARBA00013053"/>
    </source>
</evidence>
<dbReference type="GO" id="GO:0009098">
    <property type="term" value="P:L-leucine biosynthetic process"/>
    <property type="evidence" value="ECO:0007669"/>
    <property type="project" value="UniProtKB-UniPathway"/>
</dbReference>
<dbReference type="GO" id="GO:0006532">
    <property type="term" value="P:aspartate biosynthetic process"/>
    <property type="evidence" value="ECO:0007669"/>
    <property type="project" value="TreeGrafter"/>
</dbReference>
<comment type="pathway">
    <text evidence="3 19">Amino-acid biosynthesis; L-isoleucine biosynthesis; L-isoleucine from 2-oxobutanoate: step 4/4.</text>
</comment>
<evidence type="ECO:0000256" key="11">
    <source>
        <dbReference type="ARBA" id="ARBA00022679"/>
    </source>
</evidence>
<evidence type="ECO:0000256" key="2">
    <source>
        <dbReference type="ARBA" id="ARBA00003109"/>
    </source>
</evidence>
<dbReference type="EMBL" id="SMGD01000004">
    <property type="protein sequence ID" value="TCK62723.1"/>
    <property type="molecule type" value="Genomic_DNA"/>
</dbReference>
<evidence type="ECO:0000313" key="21">
    <source>
        <dbReference type="Proteomes" id="UP000295565"/>
    </source>
</evidence>
<evidence type="ECO:0000256" key="17">
    <source>
        <dbReference type="RuleBase" id="RU004106"/>
    </source>
</evidence>
<evidence type="ECO:0000256" key="6">
    <source>
        <dbReference type="ARBA" id="ARBA00009320"/>
    </source>
</evidence>
<dbReference type="UniPathway" id="UPA00047">
    <property type="reaction ID" value="UER00058"/>
</dbReference>
<dbReference type="PANTHER" id="PTHR42743">
    <property type="entry name" value="AMINO-ACID AMINOTRANSFERASE"/>
    <property type="match status" value="1"/>
</dbReference>
<evidence type="ECO:0000256" key="9">
    <source>
        <dbReference type="ARBA" id="ARBA00022576"/>
    </source>
</evidence>
<comment type="function">
    <text evidence="2 19">Acts on leucine, isoleucine and valine.</text>
</comment>
<dbReference type="Gene3D" id="3.20.10.10">
    <property type="entry name" value="D-amino Acid Aminotransferase, subunit A, domain 2"/>
    <property type="match status" value="1"/>
</dbReference>
<keyword evidence="12 18" id="KW-0663">Pyridoxal phosphate</keyword>
<evidence type="ECO:0000256" key="5">
    <source>
        <dbReference type="ARBA" id="ARBA00005072"/>
    </source>
</evidence>
<dbReference type="InterPro" id="IPR036038">
    <property type="entry name" value="Aminotransferase-like"/>
</dbReference>
<evidence type="ECO:0000256" key="10">
    <source>
        <dbReference type="ARBA" id="ARBA00022605"/>
    </source>
</evidence>
<evidence type="ECO:0000256" key="19">
    <source>
        <dbReference type="RuleBase" id="RU364094"/>
    </source>
</evidence>
<dbReference type="InterPro" id="IPR033939">
    <property type="entry name" value="BCAT_family"/>
</dbReference>
<comment type="similarity">
    <text evidence="6 17">Belongs to the class-IV pyridoxal-phosphate-dependent aminotransferase family.</text>
</comment>
<comment type="catalytic activity">
    <reaction evidence="14 19">
        <text>L-valine + 2-oxoglutarate = 3-methyl-2-oxobutanoate + L-glutamate</text>
        <dbReference type="Rhea" id="RHEA:24813"/>
        <dbReference type="ChEBI" id="CHEBI:11851"/>
        <dbReference type="ChEBI" id="CHEBI:16810"/>
        <dbReference type="ChEBI" id="CHEBI:29985"/>
        <dbReference type="ChEBI" id="CHEBI:57762"/>
        <dbReference type="EC" id="2.6.1.42"/>
    </reaction>
</comment>
<dbReference type="GO" id="GO:0052656">
    <property type="term" value="F:L-isoleucine-2-oxoglutarate transaminase activity"/>
    <property type="evidence" value="ECO:0007669"/>
    <property type="project" value="RHEA"/>
</dbReference>
<evidence type="ECO:0000313" key="20">
    <source>
        <dbReference type="EMBL" id="TCK62723.1"/>
    </source>
</evidence>
<evidence type="ECO:0000256" key="12">
    <source>
        <dbReference type="ARBA" id="ARBA00022898"/>
    </source>
</evidence>
<comment type="caution">
    <text evidence="20">The sequence shown here is derived from an EMBL/GenBank/DDBJ whole genome shotgun (WGS) entry which is preliminary data.</text>
</comment>
<sequence>MSDSKSSLIWFNGENVPEEKATVSVLSHGLHYGTSVFEGIRAYNTNKGTAIFRLQDHVQRLFDSAKIYRLQQPYTQEQVEEAIRDNVRVNGFDSAYIRPLIFAGNVGLGVGSAQGKNCEVVVASMQWGAYLGEEALEQGIDVCVSSWTRVAPNTLPTGAKAGGNYLSSQLINEESHRHGYAEGLALDVNGLLSEGSGENVFLVKKGKLYTPPLSACILPGITRDTIVNLANRLGIEIVEQNIAREALYLADEVFMCGTAAELTPVRSVDGQQVGIGKCGPVTKQLQQAFFGLFNGETEDTEGWLDYIN</sequence>
<evidence type="ECO:0000256" key="1">
    <source>
        <dbReference type="ARBA" id="ARBA00001933"/>
    </source>
</evidence>
<dbReference type="InterPro" id="IPR005785">
    <property type="entry name" value="B_amino_transI"/>
</dbReference>
<comment type="cofactor">
    <cofactor evidence="1 18">
        <name>pyridoxal 5'-phosphate</name>
        <dbReference type="ChEBI" id="CHEBI:597326"/>
    </cofactor>
</comment>
<comment type="pathway">
    <text evidence="4 19">Amino-acid biosynthesis; L-valine biosynthesis; L-valine from pyruvate: step 4/4.</text>
</comment>
<dbReference type="UniPathway" id="UPA00048">
    <property type="reaction ID" value="UER00073"/>
</dbReference>
<protein>
    <recommendedName>
        <fullName evidence="8 19">Branched-chain-amino-acid aminotransferase</fullName>
        <shortName evidence="19">BCAT</shortName>
        <ecNumber evidence="7 19">2.6.1.42</ecNumber>
    </recommendedName>
</protein>
<dbReference type="NCBIfam" id="TIGR01122">
    <property type="entry name" value="ilvE_I"/>
    <property type="match status" value="1"/>
</dbReference>
<dbReference type="GO" id="GO:0009099">
    <property type="term" value="P:L-valine biosynthetic process"/>
    <property type="evidence" value="ECO:0007669"/>
    <property type="project" value="UniProtKB-UniPathway"/>
</dbReference>
<dbReference type="GO" id="GO:0052654">
    <property type="term" value="F:L-leucine-2-oxoglutarate transaminase activity"/>
    <property type="evidence" value="ECO:0007669"/>
    <property type="project" value="RHEA"/>
</dbReference>
<organism evidence="20 21">
    <name type="scientific">Celerinatantimonas diazotrophica</name>
    <dbReference type="NCBI Taxonomy" id="412034"/>
    <lineage>
        <taxon>Bacteria</taxon>
        <taxon>Pseudomonadati</taxon>
        <taxon>Pseudomonadota</taxon>
        <taxon>Gammaproteobacteria</taxon>
        <taxon>Celerinatantimonadaceae</taxon>
        <taxon>Celerinatantimonas</taxon>
    </lineage>
</organism>
<keyword evidence="10 19" id="KW-0028">Amino-acid biosynthesis</keyword>
<keyword evidence="9 19" id="KW-0032">Aminotransferase</keyword>
<dbReference type="NCBIfam" id="NF005146">
    <property type="entry name" value="PRK06606.1"/>
    <property type="match status" value="1"/>
</dbReference>
<dbReference type="SUPFAM" id="SSF56752">
    <property type="entry name" value="D-aminoacid aminotransferase-like PLP-dependent enzymes"/>
    <property type="match status" value="1"/>
</dbReference>
<accession>A0A4R1KFB9</accession>
<dbReference type="Pfam" id="PF01063">
    <property type="entry name" value="Aminotran_4"/>
    <property type="match status" value="1"/>
</dbReference>
<dbReference type="OrthoDB" id="21319at2"/>
<name>A0A4R1KFB9_9GAMM</name>
<dbReference type="Proteomes" id="UP000295565">
    <property type="component" value="Unassembled WGS sequence"/>
</dbReference>
<gene>
    <name evidence="19" type="primary">ilvE</name>
    <name evidence="20" type="ORF">EV690_0389</name>
</gene>
<evidence type="ECO:0000256" key="3">
    <source>
        <dbReference type="ARBA" id="ARBA00004824"/>
    </source>
</evidence>
<keyword evidence="13 19" id="KW-0100">Branched-chain amino acid biosynthesis</keyword>
<dbReference type="EC" id="2.6.1.42" evidence="7 19"/>
<evidence type="ECO:0000256" key="16">
    <source>
        <dbReference type="ARBA" id="ARBA00049229"/>
    </source>
</evidence>
<dbReference type="InterPro" id="IPR043131">
    <property type="entry name" value="BCAT-like_N"/>
</dbReference>
<dbReference type="RefSeq" id="WP_131911262.1">
    <property type="nucleotide sequence ID" value="NZ_OU594967.1"/>
</dbReference>
<dbReference type="UniPathway" id="UPA00049">
    <property type="reaction ID" value="UER00062"/>
</dbReference>
<evidence type="ECO:0000256" key="15">
    <source>
        <dbReference type="ARBA" id="ARBA00048798"/>
    </source>
</evidence>
<comment type="catalytic activity">
    <reaction evidence="16 19">
        <text>L-leucine + 2-oxoglutarate = 4-methyl-2-oxopentanoate + L-glutamate</text>
        <dbReference type="Rhea" id="RHEA:18321"/>
        <dbReference type="ChEBI" id="CHEBI:16810"/>
        <dbReference type="ChEBI" id="CHEBI:17865"/>
        <dbReference type="ChEBI" id="CHEBI:29985"/>
        <dbReference type="ChEBI" id="CHEBI:57427"/>
        <dbReference type="EC" id="2.6.1.42"/>
    </reaction>
</comment>
<dbReference type="GO" id="GO:0009097">
    <property type="term" value="P:isoleucine biosynthetic process"/>
    <property type="evidence" value="ECO:0007669"/>
    <property type="project" value="UniProtKB-UniPathway"/>
</dbReference>
<dbReference type="GO" id="GO:0052655">
    <property type="term" value="F:L-valine-2-oxoglutarate transaminase activity"/>
    <property type="evidence" value="ECO:0007669"/>
    <property type="project" value="RHEA"/>
</dbReference>
<dbReference type="CDD" id="cd01557">
    <property type="entry name" value="BCAT_beta_family"/>
    <property type="match status" value="1"/>
</dbReference>
<dbReference type="AlphaFoldDB" id="A0A4R1KFB9"/>
<dbReference type="FunFam" id="3.20.10.10:FF:000001">
    <property type="entry name" value="Branched-chain-amino-acid aminotransferase"/>
    <property type="match status" value="1"/>
</dbReference>